<proteinExistence type="predicted"/>
<dbReference type="Pfam" id="PF00583">
    <property type="entry name" value="Acetyltransf_1"/>
    <property type="match status" value="1"/>
</dbReference>
<sequence length="352" mass="39701">MLEIIHFPLPERHDDRVWLDYQELARTLDHELVGGPGLSVSPESAWETARRVTETRLERLIAYADGTPVGYASLRIELVDEPTSGSVYAYVLPAHRRRGIGSALAGRMREIIAEAGLTKLTAWAMVHPEGERRLVPASGVGSVPADDPGIRFAVVNGFTLEQVERVSRYDFDAPLVDPMEAMTQARRADNSDYELLTFEGFAPADIVGDLAVMRERMITDPPSGGMEVVEQKWDAERLNKRDERLLVTNWFWRAVVRHVPSGQFVALSEILRNRTNPDAFLEQWDTIVLPEHRGRRLGMLVKAANLIQVHRAAPDATSILTWNAEENRYMLDVNEALGFRQVLVEAAFQRRL</sequence>
<dbReference type="EMBL" id="CP019607">
    <property type="protein sequence ID" value="AQP51164.1"/>
    <property type="molecule type" value="Genomic_DNA"/>
</dbReference>
<keyword evidence="1" id="KW-0808">Transferase</keyword>
<dbReference type="OrthoDB" id="4119890at2"/>
<evidence type="ECO:0000259" key="3">
    <source>
        <dbReference type="PROSITE" id="PS51186"/>
    </source>
</evidence>
<dbReference type="PANTHER" id="PTHR43877">
    <property type="entry name" value="AMINOALKYLPHOSPHONATE N-ACETYLTRANSFERASE-RELATED-RELATED"/>
    <property type="match status" value="1"/>
</dbReference>
<evidence type="ECO:0000313" key="4">
    <source>
        <dbReference type="EMBL" id="AQP51164.1"/>
    </source>
</evidence>
<dbReference type="Proteomes" id="UP000188235">
    <property type="component" value="Chromosome"/>
</dbReference>
<dbReference type="AlphaFoldDB" id="A0A1Q2CYN1"/>
<evidence type="ECO:0000256" key="2">
    <source>
        <dbReference type="ARBA" id="ARBA00023315"/>
    </source>
</evidence>
<dbReference type="RefSeq" id="WP_077350218.1">
    <property type="nucleotide sequence ID" value="NZ_CP019607.1"/>
</dbReference>
<evidence type="ECO:0000256" key="1">
    <source>
        <dbReference type="ARBA" id="ARBA00022679"/>
    </source>
</evidence>
<feature type="domain" description="N-acetyltransferase" evidence="3">
    <location>
        <begin position="19"/>
        <end position="180"/>
    </location>
</feature>
<dbReference type="CDD" id="cd04301">
    <property type="entry name" value="NAT_SF"/>
    <property type="match status" value="1"/>
</dbReference>
<keyword evidence="5" id="KW-1185">Reference proteome</keyword>
<dbReference type="KEGG" id="tfa:BW733_10315"/>
<dbReference type="InterPro" id="IPR050832">
    <property type="entry name" value="Bact_Acetyltransf"/>
</dbReference>
<reference evidence="4 5" key="1">
    <citation type="journal article" date="2008" name="Int. J. Syst. Evol. Microbiol.">
        <title>Tessaracoccus flavescens sp. nov., isolated from marine sediment.</title>
        <authorList>
            <person name="Lee D.W."/>
            <person name="Lee S.D."/>
        </authorList>
    </citation>
    <scope>NUCLEOTIDE SEQUENCE [LARGE SCALE GENOMIC DNA]</scope>
    <source>
        <strain evidence="4 5">SST-39T</strain>
    </source>
</reference>
<dbReference type="SUPFAM" id="SSF55729">
    <property type="entry name" value="Acyl-CoA N-acyltransferases (Nat)"/>
    <property type="match status" value="2"/>
</dbReference>
<dbReference type="InterPro" id="IPR000182">
    <property type="entry name" value="GNAT_dom"/>
</dbReference>
<protein>
    <recommendedName>
        <fullName evidence="3">N-acetyltransferase domain-containing protein</fullName>
    </recommendedName>
</protein>
<dbReference type="PROSITE" id="PS51186">
    <property type="entry name" value="GNAT"/>
    <property type="match status" value="1"/>
</dbReference>
<dbReference type="STRING" id="399497.BW733_10315"/>
<dbReference type="Gene3D" id="3.40.630.30">
    <property type="match status" value="1"/>
</dbReference>
<gene>
    <name evidence="4" type="ORF">BW733_10315</name>
</gene>
<dbReference type="InterPro" id="IPR016181">
    <property type="entry name" value="Acyl_CoA_acyltransferase"/>
</dbReference>
<dbReference type="GO" id="GO:0016747">
    <property type="term" value="F:acyltransferase activity, transferring groups other than amino-acyl groups"/>
    <property type="evidence" value="ECO:0007669"/>
    <property type="project" value="InterPro"/>
</dbReference>
<evidence type="ECO:0000313" key="5">
    <source>
        <dbReference type="Proteomes" id="UP000188235"/>
    </source>
</evidence>
<organism evidence="4 5">
    <name type="scientific">Tessaracoccus flavescens</name>
    <dbReference type="NCBI Taxonomy" id="399497"/>
    <lineage>
        <taxon>Bacteria</taxon>
        <taxon>Bacillati</taxon>
        <taxon>Actinomycetota</taxon>
        <taxon>Actinomycetes</taxon>
        <taxon>Propionibacteriales</taxon>
        <taxon>Propionibacteriaceae</taxon>
        <taxon>Tessaracoccus</taxon>
    </lineage>
</organism>
<keyword evidence="2" id="KW-0012">Acyltransferase</keyword>
<accession>A0A1Q2CYN1</accession>
<name>A0A1Q2CYN1_9ACTN</name>